<proteinExistence type="predicted"/>
<evidence type="ECO:0000259" key="3">
    <source>
        <dbReference type="Pfam" id="PF07423"/>
    </source>
</evidence>
<dbReference type="AlphaFoldDB" id="A0A1Q2KXK0"/>
<gene>
    <name evidence="4" type="ORF">B0X71_07445</name>
</gene>
<keyword evidence="2" id="KW-0472">Membrane</keyword>
<accession>A0A1Q2KXK0</accession>
<reference evidence="4 5" key="1">
    <citation type="submission" date="2017-02" db="EMBL/GenBank/DDBJ databases">
        <title>The complete genomic sequence of a novel cold adapted crude oil-degrading bacterium Planococcus qaidamina Y42.</title>
        <authorList>
            <person name="Yang R."/>
        </authorList>
    </citation>
    <scope>NUCLEOTIDE SEQUENCE [LARGE SCALE GENOMIC DNA]</scope>
    <source>
        <strain evidence="4 5">Y42</strain>
    </source>
</reference>
<protein>
    <recommendedName>
        <fullName evidence="3">DUF1510 domain-containing protein</fullName>
    </recommendedName>
</protein>
<keyword evidence="2" id="KW-0812">Transmembrane</keyword>
<keyword evidence="5" id="KW-1185">Reference proteome</keyword>
<feature type="transmembrane region" description="Helical" evidence="2">
    <location>
        <begin position="21"/>
        <end position="42"/>
    </location>
</feature>
<keyword evidence="2" id="KW-1133">Transmembrane helix</keyword>
<dbReference type="Pfam" id="PF07423">
    <property type="entry name" value="DUF1510"/>
    <property type="match status" value="1"/>
</dbReference>
<sequence>MADKNQRFPSRMNRRNRSNSILNILIALVFGLILITVAFIIIGGGDDGGVEQETVTVSDEPAEVIVEEDSQEAAEEEQPEQTAGEETAEEEAAEEETVGGTITRKDSDDPLIEETVVNTSWEPIGTEQTGKHVSRYDGSSADWQEKLDAIAYATGLNANQMIVWMVENGGGPQQSVGVVSSADNTKHYRVYLQWVDGEGWKPEKMDVLTTAEGAY</sequence>
<feature type="compositionally biased region" description="Acidic residues" evidence="1">
    <location>
        <begin position="86"/>
        <end position="97"/>
    </location>
</feature>
<evidence type="ECO:0000313" key="5">
    <source>
        <dbReference type="Proteomes" id="UP000188184"/>
    </source>
</evidence>
<evidence type="ECO:0000313" key="4">
    <source>
        <dbReference type="EMBL" id="AQQ52938.1"/>
    </source>
</evidence>
<feature type="region of interest" description="Disordered" evidence="1">
    <location>
        <begin position="62"/>
        <end position="111"/>
    </location>
</feature>
<dbReference type="RefSeq" id="WP_077588821.1">
    <property type="nucleotide sequence ID" value="NZ_CP019640.1"/>
</dbReference>
<dbReference type="OrthoDB" id="2168558at2"/>
<dbReference type="Proteomes" id="UP000188184">
    <property type="component" value="Chromosome"/>
</dbReference>
<feature type="compositionally biased region" description="Acidic residues" evidence="1">
    <location>
        <begin position="62"/>
        <end position="79"/>
    </location>
</feature>
<evidence type="ECO:0000256" key="1">
    <source>
        <dbReference type="SAM" id="MobiDB-lite"/>
    </source>
</evidence>
<dbReference type="KEGG" id="pmar:B0X71_07445"/>
<feature type="domain" description="DUF1510" evidence="3">
    <location>
        <begin position="117"/>
        <end position="208"/>
    </location>
</feature>
<evidence type="ECO:0000256" key="2">
    <source>
        <dbReference type="SAM" id="Phobius"/>
    </source>
</evidence>
<organism evidence="4 5">
    <name type="scientific">Planococcus lenghuensis</name>
    <dbReference type="NCBI Taxonomy" id="2213202"/>
    <lineage>
        <taxon>Bacteria</taxon>
        <taxon>Bacillati</taxon>
        <taxon>Bacillota</taxon>
        <taxon>Bacilli</taxon>
        <taxon>Bacillales</taxon>
        <taxon>Caryophanaceae</taxon>
        <taxon>Planococcus</taxon>
    </lineage>
</organism>
<dbReference type="EMBL" id="CP019640">
    <property type="protein sequence ID" value="AQQ52938.1"/>
    <property type="molecule type" value="Genomic_DNA"/>
</dbReference>
<dbReference type="InterPro" id="IPR009988">
    <property type="entry name" value="DUF1510"/>
</dbReference>
<name>A0A1Q2KXK0_9BACL</name>